<evidence type="ECO:0000256" key="3">
    <source>
        <dbReference type="ARBA" id="ARBA00022759"/>
    </source>
</evidence>
<feature type="compositionally biased region" description="Basic and acidic residues" evidence="12">
    <location>
        <begin position="428"/>
        <end position="437"/>
    </location>
</feature>
<keyword evidence="16" id="KW-1185">Reference proteome</keyword>
<dbReference type="CDD" id="cd09272">
    <property type="entry name" value="RNase_HI_RT_Ty1"/>
    <property type="match status" value="1"/>
</dbReference>
<keyword evidence="7" id="KW-0695">RNA-directed DNA polymerase</keyword>
<dbReference type="SUPFAM" id="SSF51197">
    <property type="entry name" value="Clavaminate synthase-like"/>
    <property type="match status" value="1"/>
</dbReference>
<keyword evidence="8" id="KW-0239">DNA-directed DNA polymerase</keyword>
<comment type="caution">
    <text evidence="15">The sequence shown here is derived from an EMBL/GenBank/DDBJ whole genome shotgun (WGS) entry which is preliminary data.</text>
</comment>
<organism evidence="15 16">
    <name type="scientific">Symbiodinium microadriaticum</name>
    <name type="common">Dinoflagellate</name>
    <name type="synonym">Zooxanthella microadriatica</name>
    <dbReference type="NCBI Taxonomy" id="2951"/>
    <lineage>
        <taxon>Eukaryota</taxon>
        <taxon>Sar</taxon>
        <taxon>Alveolata</taxon>
        <taxon>Dinophyceae</taxon>
        <taxon>Suessiales</taxon>
        <taxon>Symbiodiniaceae</taxon>
        <taxon>Symbiodinium</taxon>
    </lineage>
</organism>
<dbReference type="OrthoDB" id="10260017at2759"/>
<evidence type="ECO:0000259" key="13">
    <source>
        <dbReference type="PROSITE" id="PS50103"/>
    </source>
</evidence>
<feature type="region of interest" description="Disordered" evidence="12">
    <location>
        <begin position="792"/>
        <end position="895"/>
    </location>
</feature>
<dbReference type="PROSITE" id="PS50994">
    <property type="entry name" value="INTEGRASE"/>
    <property type="match status" value="1"/>
</dbReference>
<name>A0A1Q9ES62_SYMMI</name>
<dbReference type="PANTHER" id="PTHR42648:SF11">
    <property type="entry name" value="TRANSPOSON TY4-P GAG-POL POLYPROTEIN"/>
    <property type="match status" value="1"/>
</dbReference>
<dbReference type="InterPro" id="IPR039537">
    <property type="entry name" value="Retrotran_Ty1/copia-like"/>
</dbReference>
<keyword evidence="11" id="KW-0175">Coiled coil</keyword>
<dbReference type="InterPro" id="IPR012337">
    <property type="entry name" value="RNaseH-like_sf"/>
</dbReference>
<reference evidence="15 16" key="1">
    <citation type="submission" date="2016-02" db="EMBL/GenBank/DDBJ databases">
        <title>Genome analysis of coral dinoflagellate symbionts highlights evolutionary adaptations to a symbiotic lifestyle.</title>
        <authorList>
            <person name="Aranda M."/>
            <person name="Li Y."/>
            <person name="Liew Y.J."/>
            <person name="Baumgarten S."/>
            <person name="Simakov O."/>
            <person name="Wilson M."/>
            <person name="Piel J."/>
            <person name="Ashoor H."/>
            <person name="Bougouffa S."/>
            <person name="Bajic V.B."/>
            <person name="Ryu T."/>
            <person name="Ravasi T."/>
            <person name="Bayer T."/>
            <person name="Micklem G."/>
            <person name="Kim H."/>
            <person name="Bhak J."/>
            <person name="Lajeunesse T.C."/>
            <person name="Voolstra C.R."/>
        </authorList>
    </citation>
    <scope>NUCLEOTIDE SEQUENCE [LARGE SCALE GENOMIC DNA]</scope>
    <source>
        <strain evidence="15 16">CCMP2467</strain>
    </source>
</reference>
<dbReference type="GO" id="GO:0003676">
    <property type="term" value="F:nucleic acid binding"/>
    <property type="evidence" value="ECO:0007669"/>
    <property type="project" value="InterPro"/>
</dbReference>
<dbReference type="InterPro" id="IPR001584">
    <property type="entry name" value="Integrase_cat-core"/>
</dbReference>
<feature type="compositionally biased region" description="Acidic residues" evidence="12">
    <location>
        <begin position="414"/>
        <end position="427"/>
    </location>
</feature>
<dbReference type="GO" id="GO:0016787">
    <property type="term" value="F:hydrolase activity"/>
    <property type="evidence" value="ECO:0007669"/>
    <property type="project" value="UniProtKB-KW"/>
</dbReference>
<evidence type="ECO:0000256" key="2">
    <source>
        <dbReference type="ARBA" id="ARBA00022723"/>
    </source>
</evidence>
<dbReference type="InterPro" id="IPR000571">
    <property type="entry name" value="Znf_CCCH"/>
</dbReference>
<dbReference type="Proteomes" id="UP000186817">
    <property type="component" value="Unassembled WGS sequence"/>
</dbReference>
<gene>
    <name evidence="15" type="primary">strG</name>
    <name evidence="15" type="ORF">AK812_SmicGene6020</name>
</gene>
<keyword evidence="8" id="KW-0548">Nucleotidyltransferase</keyword>
<evidence type="ECO:0000256" key="7">
    <source>
        <dbReference type="ARBA" id="ARBA00022918"/>
    </source>
</evidence>
<feature type="compositionally biased region" description="Basic and acidic residues" evidence="12">
    <location>
        <begin position="1083"/>
        <end position="1092"/>
    </location>
</feature>
<dbReference type="GO" id="GO:0003964">
    <property type="term" value="F:RNA-directed DNA polymerase activity"/>
    <property type="evidence" value="ECO:0007669"/>
    <property type="project" value="UniProtKB-KW"/>
</dbReference>
<keyword evidence="3" id="KW-0255">Endonuclease</keyword>
<dbReference type="SUPFAM" id="SSF53098">
    <property type="entry name" value="Ribonuclease H-like"/>
    <property type="match status" value="1"/>
</dbReference>
<dbReference type="PROSITE" id="PS50103">
    <property type="entry name" value="ZF_C3H1"/>
    <property type="match status" value="1"/>
</dbReference>
<accession>A0A1Q9ES62</accession>
<feature type="region of interest" description="Disordered" evidence="12">
    <location>
        <begin position="406"/>
        <end position="437"/>
    </location>
</feature>
<feature type="domain" description="Integrase catalytic" evidence="14">
    <location>
        <begin position="466"/>
        <end position="641"/>
    </location>
</feature>
<dbReference type="GO" id="GO:0004519">
    <property type="term" value="F:endonuclease activity"/>
    <property type="evidence" value="ECO:0007669"/>
    <property type="project" value="UniProtKB-KW"/>
</dbReference>
<keyword evidence="10" id="KW-0863">Zinc-finger</keyword>
<dbReference type="GO" id="GO:0006310">
    <property type="term" value="P:DNA recombination"/>
    <property type="evidence" value="ECO:0007669"/>
    <property type="project" value="UniProtKB-KW"/>
</dbReference>
<dbReference type="EMBL" id="LSRX01000081">
    <property type="protein sequence ID" value="OLQ10265.1"/>
    <property type="molecule type" value="Genomic_DNA"/>
</dbReference>
<feature type="region of interest" description="Disordered" evidence="12">
    <location>
        <begin position="1074"/>
        <end position="1100"/>
    </location>
</feature>
<keyword evidence="8" id="KW-0808">Transferase</keyword>
<dbReference type="Gene3D" id="3.30.420.10">
    <property type="entry name" value="Ribonuclease H-like superfamily/Ribonuclease H"/>
    <property type="match status" value="1"/>
</dbReference>
<sequence length="1831" mass="207276">MKGAAILSRSRFWEGGSGTSFKGSAAQERWRSYKKSVSPCLRQEEVFSFDSSRYDLRGLAARLLAEAGPMVGFGCFVGSSLSLERFRAEERTFSSFAYEKAWRRCVLGCPSFLACYDRLLEEVICPRLREKLEEAGPVTFYCQHPPTVRLQPGRSRRSRMLHADERYGHQAGEINFWMPLTDYKLTRTTLWIESSPGEGDFHPIEVHPGDVAMFHGTLVRHFVPPNRSEHTRVSMDFRIGVGQHFDPDWRMLGLQHYHPRRTQEEHMVTVSELQEQNDELQVKEAEVIKLPEFPTPESGELARDILIYKETEAAKDVAVRGRQVLYLFDQYVKTNEEVGSLYSVEDLLKVLDPAIEAALSKDPYPKHVVRTTWVFTKKWTELEKDLDVRMLENRVAKLPDPTTLSITIFKRPEDDPEPEVDSEAEAEPEPRDEKRSAQLKLEAESIEHKFTHRPKNPYCKVCQKAKMLAPHARKRGGSSTIMAKKFGDHVTIDHIITRDLQDFGIEGEKVALVVKDVCTNFRYVYPSSTKDGEQVYENLLHYFQVDDDVGIIYSDNAPELEDATRKFKIRHNTSRPYADESKSVVEREIRTILEGTRANLTQAGLSEKLWPYAAQHHAMALNLSKRFDTGQIPWTERFGENFSGRLVPFGAKVLFWNNPKQNVTDASKFAPKGEDGIFLGYHIQPGFIWRQEYLVAPLKGSRDAIENDDLKVIIRAKRMELPIGDVIFPLLESEVSDRRPPSLDDQNCFVQDAGCKGFQPLDDAPDSPDLDDIFDSGIDLYEELAKMRKASSEIVPIPDGDEPPKEKDPKEFSSDAISPAEAEAARPKPKEVAKPPPRPHDPSVMPDGTPVPKGYNFDGVRLVRNKKGSQRPPDTSSEDWHSMSTGQREADKERYQAKLRREAIAREQAERDAAPAMPVVQSAVEPHRERMASLYWQKLDAINREQHALVARVVNQAEIDRTPEAKTAMDKEWQKLVDKSCWLHSKVREYRDVVADVVSSGIWEKHCEDQLRTVGDVEKFPDLSELRFTDINDGPIVEHDTLTPNIPKYEDWWTGRTVFPLPGTSAESVRHALAASKGKPSRSKAEAKREAKASQFRGTDTICQDSVPSMEKPVNVMTYDMRDFLMSCVDRYCQLAKVNKQSLATVPTPFSENRVAKPLEENEPAGRLQPIASKVLMKILFAARMARWDLLRATQSLASRVTKWGKDCDAALHRLVCYINSSLDVRMQGFIGDRINECKLWLFCDADWSGEHDRKSTSGCAMYLVGPNTYYPLNAFSKRQTSITMSSTESEVVSANHGVRAQGLPSLSLWIFLWRQVEIDPANHKVRPKTPCPVKIDGVIARVDPELDEIRYGENPGGRTVANLQGLNVGLSDKFQIQFLEDNQATITIVTKGDSEKMRHTDRTQNISFGWLKQQFEVKHFNMVNVDTSEQVADVFTKPFAEKAKWLHAKACRYVNEWIATQARPGFTWTSFAINRDAKIWMQSSGPGTSRSKLAMAVFDRIGAEVTFVYSRTFIDEAPMVVVSGTHRRSSSEPAPRTRLDAAFDAMTEEETLRGYVQSLGTSRTHRSVADAGEKVVAHREVAFAEPASRAEASCGSRGHPDLCKRPCIYFVAGKCTTGEQCNYCHMPHGDRPAKLDKQQRQKFNLMGMREALLMLHRILTSNAAMNGFLPLAKESLDLVAEEAMKHPTGEETTSESAQRRLERVLVRMPFHQLALLCVSKANRSDFGELMVACIEKLTDDLEAYRGCHRRRRVADGGVWRMAAAFAVEPAKGILLSCSGQVQGKQRLCPHLKLCLLQSQFFLQALALWTFSVALRWPGKQEKDFPTPPTR</sequence>
<dbReference type="GO" id="GO:0003887">
    <property type="term" value="F:DNA-directed DNA polymerase activity"/>
    <property type="evidence" value="ECO:0007669"/>
    <property type="project" value="UniProtKB-KW"/>
</dbReference>
<keyword evidence="9" id="KW-0233">DNA recombination</keyword>
<feature type="domain" description="C3H1-type" evidence="13">
    <location>
        <begin position="1602"/>
        <end position="1629"/>
    </location>
</feature>
<keyword evidence="5" id="KW-0460">Magnesium</keyword>
<proteinExistence type="predicted"/>
<keyword evidence="1" id="KW-0540">Nuclease</keyword>
<feature type="coiled-coil region" evidence="11">
    <location>
        <begin position="263"/>
        <end position="290"/>
    </location>
</feature>
<dbReference type="PANTHER" id="PTHR42648">
    <property type="entry name" value="TRANSPOSASE, PUTATIVE-RELATED"/>
    <property type="match status" value="1"/>
</dbReference>
<evidence type="ECO:0000313" key="16">
    <source>
        <dbReference type="Proteomes" id="UP000186817"/>
    </source>
</evidence>
<feature type="compositionally biased region" description="Basic and acidic residues" evidence="12">
    <location>
        <begin position="802"/>
        <end position="813"/>
    </location>
</feature>
<evidence type="ECO:0000256" key="6">
    <source>
        <dbReference type="ARBA" id="ARBA00022908"/>
    </source>
</evidence>
<evidence type="ECO:0000256" key="11">
    <source>
        <dbReference type="SAM" id="Coils"/>
    </source>
</evidence>
<evidence type="ECO:0000256" key="5">
    <source>
        <dbReference type="ARBA" id="ARBA00022842"/>
    </source>
</evidence>
<feature type="compositionally biased region" description="Basic and acidic residues" evidence="12">
    <location>
        <begin position="823"/>
        <end position="841"/>
    </location>
</feature>
<keyword evidence="2 10" id="KW-0479">Metal-binding</keyword>
<evidence type="ECO:0000256" key="12">
    <source>
        <dbReference type="SAM" id="MobiDB-lite"/>
    </source>
</evidence>
<dbReference type="GO" id="GO:0015074">
    <property type="term" value="P:DNA integration"/>
    <property type="evidence" value="ECO:0007669"/>
    <property type="project" value="UniProtKB-KW"/>
</dbReference>
<evidence type="ECO:0000256" key="10">
    <source>
        <dbReference type="PROSITE-ProRule" id="PRU00723"/>
    </source>
</evidence>
<dbReference type="GO" id="GO:0008270">
    <property type="term" value="F:zinc ion binding"/>
    <property type="evidence" value="ECO:0007669"/>
    <property type="project" value="UniProtKB-KW"/>
</dbReference>
<evidence type="ECO:0000256" key="9">
    <source>
        <dbReference type="ARBA" id="ARBA00023172"/>
    </source>
</evidence>
<keyword evidence="6" id="KW-0229">DNA integration</keyword>
<keyword evidence="10" id="KW-0862">Zinc</keyword>
<evidence type="ECO:0000256" key="1">
    <source>
        <dbReference type="ARBA" id="ARBA00022722"/>
    </source>
</evidence>
<keyword evidence="4" id="KW-0378">Hydrolase</keyword>
<evidence type="ECO:0000256" key="8">
    <source>
        <dbReference type="ARBA" id="ARBA00022932"/>
    </source>
</evidence>
<evidence type="ECO:0000256" key="4">
    <source>
        <dbReference type="ARBA" id="ARBA00022801"/>
    </source>
</evidence>
<dbReference type="InterPro" id="IPR036397">
    <property type="entry name" value="RNaseH_sf"/>
</dbReference>
<feature type="zinc finger region" description="C3H1-type" evidence="10">
    <location>
        <begin position="1602"/>
        <end position="1629"/>
    </location>
</feature>
<evidence type="ECO:0000313" key="15">
    <source>
        <dbReference type="EMBL" id="OLQ10265.1"/>
    </source>
</evidence>
<dbReference type="Gene3D" id="2.60.120.620">
    <property type="entry name" value="q2cbj1_9rhob like domain"/>
    <property type="match status" value="1"/>
</dbReference>
<evidence type="ECO:0000259" key="14">
    <source>
        <dbReference type="PROSITE" id="PS50994"/>
    </source>
</evidence>
<protein>
    <submittedName>
        <fullName evidence="15">Streptomycin biosynthesis protein StrG</fullName>
    </submittedName>
</protein>